<keyword evidence="2" id="KW-0378">Hydrolase</keyword>
<evidence type="ECO:0000313" key="6">
    <source>
        <dbReference type="Proteomes" id="UP000030153"/>
    </source>
</evidence>
<dbReference type="eggNOG" id="COG1984">
    <property type="taxonomic scope" value="Bacteria"/>
</dbReference>
<name>A0A0A2V0H1_9BACI</name>
<dbReference type="PANTHER" id="PTHR43309:SF5">
    <property type="entry name" value="5-OXOPROLINASE SUBUNIT C"/>
    <property type="match status" value="1"/>
</dbReference>
<sequence length="315" mass="34267">MSYLLCSIEKAGILTSIQDLGRFGYQHYGVPISGAMDKVALQIGNGLVGNDLGAACLEVTMGGTTLQASHDHLVAITGADLDAKLNGRRAPLWSTFIWRKGDTLTFKGPVEGIRAYIAVQGGLDSDSILGSQSVYERGQMGRHIQSGDQLYSHSNQIDRKKIGLSHDKRPSYDKDIDVRMVVSQHESYIKKESIEAFFNTTYTVSAGDRMGIQLDGEAMTFQDTGDIISEAVTFGTVQVPSSGTPVILMADSQTTGGYVTIGNIIRADLWKIAQLPPGGKINFHKISHEEARKLSKDLHAFLSSLQKEAKYIPSK</sequence>
<accession>A0A0A2V0H1</accession>
<dbReference type="Proteomes" id="UP000030153">
    <property type="component" value="Unassembled WGS sequence"/>
</dbReference>
<evidence type="ECO:0000313" key="5">
    <source>
        <dbReference type="EMBL" id="KGP92518.1"/>
    </source>
</evidence>
<comment type="caution">
    <text evidence="5">The sequence shown here is derived from an EMBL/GenBank/DDBJ whole genome shotgun (WGS) entry which is preliminary data.</text>
</comment>
<dbReference type="STRING" id="1385513.N780_14080"/>
<dbReference type="RefSeq" id="WP_052114868.1">
    <property type="nucleotide sequence ID" value="NZ_AVBG01000002.1"/>
</dbReference>
<dbReference type="GO" id="GO:0016787">
    <property type="term" value="F:hydrolase activity"/>
    <property type="evidence" value="ECO:0007669"/>
    <property type="project" value="UniProtKB-KW"/>
</dbReference>
<feature type="domain" description="Carboxyltransferase" evidence="4">
    <location>
        <begin position="27"/>
        <end position="301"/>
    </location>
</feature>
<evidence type="ECO:0000256" key="2">
    <source>
        <dbReference type="ARBA" id="ARBA00022801"/>
    </source>
</evidence>
<keyword evidence="1" id="KW-0547">Nucleotide-binding</keyword>
<proteinExistence type="predicted"/>
<dbReference type="NCBIfam" id="TIGR00724">
    <property type="entry name" value="urea_amlyse_rel"/>
    <property type="match status" value="1"/>
</dbReference>
<keyword evidence="3" id="KW-0067">ATP-binding</keyword>
<organism evidence="5 6">
    <name type="scientific">Pontibacillus chungwhensis BH030062</name>
    <dbReference type="NCBI Taxonomy" id="1385513"/>
    <lineage>
        <taxon>Bacteria</taxon>
        <taxon>Bacillati</taxon>
        <taxon>Bacillota</taxon>
        <taxon>Bacilli</taxon>
        <taxon>Bacillales</taxon>
        <taxon>Bacillaceae</taxon>
        <taxon>Pontibacillus</taxon>
    </lineage>
</organism>
<reference evidence="5 6" key="1">
    <citation type="submission" date="2013-08" db="EMBL/GenBank/DDBJ databases">
        <title>Genome of Pontibacillus chungwhensis.</title>
        <authorList>
            <person name="Wang Q."/>
            <person name="Wang G."/>
        </authorList>
    </citation>
    <scope>NUCLEOTIDE SEQUENCE [LARGE SCALE GENOMIC DNA]</scope>
    <source>
        <strain evidence="5 6">BH030062</strain>
    </source>
</reference>
<dbReference type="InterPro" id="IPR029000">
    <property type="entry name" value="Cyclophilin-like_dom_sf"/>
</dbReference>
<evidence type="ECO:0000256" key="3">
    <source>
        <dbReference type="ARBA" id="ARBA00022840"/>
    </source>
</evidence>
<gene>
    <name evidence="5" type="ORF">N780_14080</name>
</gene>
<protein>
    <submittedName>
        <fullName evidence="5">KipI antagonist</fullName>
    </submittedName>
</protein>
<dbReference type="SUPFAM" id="SSF50891">
    <property type="entry name" value="Cyclophilin-like"/>
    <property type="match status" value="1"/>
</dbReference>
<evidence type="ECO:0000259" key="4">
    <source>
        <dbReference type="SMART" id="SM00797"/>
    </source>
</evidence>
<dbReference type="SMART" id="SM00797">
    <property type="entry name" value="AHS2"/>
    <property type="match status" value="1"/>
</dbReference>
<dbReference type="PANTHER" id="PTHR43309">
    <property type="entry name" value="5-OXOPROLINASE SUBUNIT C"/>
    <property type="match status" value="1"/>
</dbReference>
<dbReference type="InterPro" id="IPR052708">
    <property type="entry name" value="PxpC"/>
</dbReference>
<dbReference type="AlphaFoldDB" id="A0A0A2V0H1"/>
<evidence type="ECO:0000256" key="1">
    <source>
        <dbReference type="ARBA" id="ARBA00022741"/>
    </source>
</evidence>
<dbReference type="GO" id="GO:0005524">
    <property type="term" value="F:ATP binding"/>
    <property type="evidence" value="ECO:0007669"/>
    <property type="project" value="UniProtKB-KW"/>
</dbReference>
<dbReference type="EMBL" id="AVBG01000002">
    <property type="protein sequence ID" value="KGP92518.1"/>
    <property type="molecule type" value="Genomic_DNA"/>
</dbReference>
<dbReference type="Gene3D" id="2.40.100.10">
    <property type="entry name" value="Cyclophilin-like"/>
    <property type="match status" value="1"/>
</dbReference>
<keyword evidence="6" id="KW-1185">Reference proteome</keyword>
<dbReference type="InterPro" id="IPR003778">
    <property type="entry name" value="CT_A_B"/>
</dbReference>
<dbReference type="Pfam" id="PF02626">
    <property type="entry name" value="CT_A_B"/>
    <property type="match status" value="1"/>
</dbReference>